<name>A0A2P4X6Z6_9STRA</name>
<feature type="transmembrane region" description="Helical" evidence="7">
    <location>
        <begin position="91"/>
        <end position="111"/>
    </location>
</feature>
<feature type="transmembrane region" description="Helical" evidence="7">
    <location>
        <begin position="39"/>
        <end position="57"/>
    </location>
</feature>
<sequence length="131" mass="15236">MADNHLSTLFFFTIIFQQHTTGWVFSFGSRYRQPIWRNYALLVFFAVFGTLDVYLLLGEPSAIMDQFRISSSTNVVGLPDIPMPLSFRIKYFALALSNIATSIFFQHFVVLGPVRSYFRKKFHHDVLAMRK</sequence>
<accession>A0A2P4X6Z6</accession>
<dbReference type="GO" id="GO:0140358">
    <property type="term" value="F:P-type transmembrane transporter activity"/>
    <property type="evidence" value="ECO:0007669"/>
    <property type="project" value="InterPro"/>
</dbReference>
<reference evidence="8 9" key="1">
    <citation type="journal article" date="2017" name="Genome Biol. Evol.">
        <title>Phytophthora megakarya and P. palmivora, closely related causal agents of cacao black pod rot, underwent increases in genome sizes and gene numbers by different mechanisms.</title>
        <authorList>
            <person name="Ali S.S."/>
            <person name="Shao J."/>
            <person name="Lary D.J."/>
            <person name="Kronmiller B."/>
            <person name="Shen D."/>
            <person name="Strem M.D."/>
            <person name="Amoako-Attah I."/>
            <person name="Akrofi A.Y."/>
            <person name="Begoude B.A."/>
            <person name="Ten Hoopen G.M."/>
            <person name="Coulibaly K."/>
            <person name="Kebe B.I."/>
            <person name="Melnick R.L."/>
            <person name="Guiltinan M.J."/>
            <person name="Tyler B.M."/>
            <person name="Meinhardt L.W."/>
            <person name="Bailey B.A."/>
        </authorList>
    </citation>
    <scope>NUCLEOTIDE SEQUENCE [LARGE SCALE GENOMIC DNA]</scope>
    <source>
        <strain evidence="9">sbr112.9</strain>
    </source>
</reference>
<keyword evidence="7" id="KW-1133">Transmembrane helix</keyword>
<dbReference type="EMBL" id="NCKW01016074">
    <property type="protein sequence ID" value="POM61338.1"/>
    <property type="molecule type" value="Genomic_DNA"/>
</dbReference>
<dbReference type="GO" id="GO:0046872">
    <property type="term" value="F:metal ion binding"/>
    <property type="evidence" value="ECO:0007669"/>
    <property type="project" value="UniProtKB-KW"/>
</dbReference>
<keyword evidence="3" id="KW-0547">Nucleotide-binding</keyword>
<organism evidence="8 9">
    <name type="scientific">Phytophthora palmivora</name>
    <dbReference type="NCBI Taxonomy" id="4796"/>
    <lineage>
        <taxon>Eukaryota</taxon>
        <taxon>Sar</taxon>
        <taxon>Stramenopiles</taxon>
        <taxon>Oomycota</taxon>
        <taxon>Peronosporomycetes</taxon>
        <taxon>Peronosporales</taxon>
        <taxon>Peronosporaceae</taxon>
        <taxon>Phytophthora</taxon>
    </lineage>
</organism>
<dbReference type="GO" id="GO:0016020">
    <property type="term" value="C:membrane"/>
    <property type="evidence" value="ECO:0007669"/>
    <property type="project" value="UniProtKB-SubCell"/>
</dbReference>
<dbReference type="AlphaFoldDB" id="A0A2P4X6Z6"/>
<keyword evidence="6" id="KW-1278">Translocase</keyword>
<protein>
    <submittedName>
        <fullName evidence="8">P-type ATPase (P-ATPase) Superfamily</fullName>
    </submittedName>
</protein>
<comment type="subcellular location">
    <subcellularLocation>
        <location evidence="1">Membrane</location>
        <topology evidence="1">Multi-pass membrane protein</topology>
    </subcellularLocation>
</comment>
<evidence type="ECO:0000256" key="6">
    <source>
        <dbReference type="ARBA" id="ARBA00022967"/>
    </source>
</evidence>
<keyword evidence="7" id="KW-0472">Membrane</keyword>
<evidence type="ECO:0000256" key="7">
    <source>
        <dbReference type="SAM" id="Phobius"/>
    </source>
</evidence>
<keyword evidence="2" id="KW-0479">Metal-binding</keyword>
<evidence type="ECO:0000256" key="2">
    <source>
        <dbReference type="ARBA" id="ARBA00022723"/>
    </source>
</evidence>
<dbReference type="GO" id="GO:0019829">
    <property type="term" value="F:ATPase-coupled monoatomic cation transmembrane transporter activity"/>
    <property type="evidence" value="ECO:0007669"/>
    <property type="project" value="TreeGrafter"/>
</dbReference>
<keyword evidence="9" id="KW-1185">Reference proteome</keyword>
<dbReference type="Proteomes" id="UP000237271">
    <property type="component" value="Unassembled WGS sequence"/>
</dbReference>
<gene>
    <name evidence="8" type="ORF">PHPALM_29663</name>
</gene>
<evidence type="ECO:0000256" key="4">
    <source>
        <dbReference type="ARBA" id="ARBA00022840"/>
    </source>
</evidence>
<evidence type="ECO:0000313" key="8">
    <source>
        <dbReference type="EMBL" id="POM61338.1"/>
    </source>
</evidence>
<evidence type="ECO:0000256" key="5">
    <source>
        <dbReference type="ARBA" id="ARBA00022842"/>
    </source>
</evidence>
<dbReference type="GO" id="GO:0005524">
    <property type="term" value="F:ATP binding"/>
    <property type="evidence" value="ECO:0007669"/>
    <property type="project" value="UniProtKB-KW"/>
</dbReference>
<keyword evidence="4" id="KW-0067">ATP-binding</keyword>
<keyword evidence="5" id="KW-0460">Magnesium</keyword>
<keyword evidence="7" id="KW-0812">Transmembrane</keyword>
<evidence type="ECO:0000256" key="1">
    <source>
        <dbReference type="ARBA" id="ARBA00004141"/>
    </source>
</evidence>
<evidence type="ECO:0000313" key="9">
    <source>
        <dbReference type="Proteomes" id="UP000237271"/>
    </source>
</evidence>
<dbReference type="PANTHER" id="PTHR45630:SF11">
    <property type="entry name" value="CATION-TRANSPORTING P-TYPE ATPASE N-TERMINAL DOMAIN-CONTAINING PROTEIN"/>
    <property type="match status" value="1"/>
</dbReference>
<feature type="transmembrane region" description="Helical" evidence="7">
    <location>
        <begin position="6"/>
        <end position="27"/>
    </location>
</feature>
<proteinExistence type="predicted"/>
<dbReference type="PANTHER" id="PTHR45630">
    <property type="entry name" value="CATION-TRANSPORTING ATPASE-RELATED"/>
    <property type="match status" value="1"/>
</dbReference>
<comment type="caution">
    <text evidence="8">The sequence shown here is derived from an EMBL/GenBank/DDBJ whole genome shotgun (WGS) entry which is preliminary data.</text>
</comment>
<dbReference type="InterPro" id="IPR006544">
    <property type="entry name" value="P-type_TPase_V"/>
</dbReference>
<evidence type="ECO:0000256" key="3">
    <source>
        <dbReference type="ARBA" id="ARBA00022741"/>
    </source>
</evidence>
<dbReference type="OrthoDB" id="48943at2759"/>